<sequence>MISTNPQSIKYNLQTEKFIGTLETIQLLRFIAAALVLFTHISFYVHQRADKSFEIWHDGTQGVGLFFVISGFIMTVTTHHSYASDGAAWKFTVSRLIRIVPLYWAVNAAKLLGLVVVPEMIVANPDVKNVILSLLFLPSRNTAGQVEAFYGVGWTLNFEMMFYALFALALVLRLRPSLMVIPILLIAVLLSFAKNDSWPAAAFLLDWRLLYFVWGILIGQWYVAGRTLPVAVAIGLIIFGFMSMFFPLGVYEILLMPQLHIAALIMGFVALERRISHKIPRFVSFLGDTSYSLYLTHPMIGVLAVLALHRFAGEMPSWMLFVLASAICIALSALTFVIFERPVTQLLRKRFMPR</sequence>
<evidence type="ECO:0000313" key="3">
    <source>
        <dbReference type="EMBL" id="SMH40710.1"/>
    </source>
</evidence>
<accession>A0A1X7NRG0</accession>
<feature type="transmembrane region" description="Helical" evidence="1">
    <location>
        <begin position="178"/>
        <end position="194"/>
    </location>
</feature>
<dbReference type="RefSeq" id="WP_085464365.1">
    <property type="nucleotide sequence ID" value="NZ_FXBL01000004.1"/>
</dbReference>
<dbReference type="OrthoDB" id="9767863at2"/>
<dbReference type="InterPro" id="IPR050879">
    <property type="entry name" value="Acyltransferase_3"/>
</dbReference>
<organism evidence="3 4">
    <name type="scientific">Mesorhizobium australicum</name>
    <dbReference type="NCBI Taxonomy" id="536018"/>
    <lineage>
        <taxon>Bacteria</taxon>
        <taxon>Pseudomonadati</taxon>
        <taxon>Pseudomonadota</taxon>
        <taxon>Alphaproteobacteria</taxon>
        <taxon>Hyphomicrobiales</taxon>
        <taxon>Phyllobacteriaceae</taxon>
        <taxon>Mesorhizobium</taxon>
    </lineage>
</organism>
<feature type="transmembrane region" description="Helical" evidence="1">
    <location>
        <begin position="148"/>
        <end position="171"/>
    </location>
</feature>
<dbReference type="GO" id="GO:0016787">
    <property type="term" value="F:hydrolase activity"/>
    <property type="evidence" value="ECO:0007669"/>
    <property type="project" value="UniProtKB-KW"/>
</dbReference>
<feature type="transmembrane region" description="Helical" evidence="1">
    <location>
        <begin position="230"/>
        <end position="248"/>
    </location>
</feature>
<feature type="transmembrane region" description="Helical" evidence="1">
    <location>
        <begin position="200"/>
        <end position="223"/>
    </location>
</feature>
<dbReference type="GO" id="GO:0016020">
    <property type="term" value="C:membrane"/>
    <property type="evidence" value="ECO:0007669"/>
    <property type="project" value="TreeGrafter"/>
</dbReference>
<dbReference type="Pfam" id="PF01757">
    <property type="entry name" value="Acyl_transf_3"/>
    <property type="match status" value="1"/>
</dbReference>
<keyword evidence="1" id="KW-0812">Transmembrane</keyword>
<keyword evidence="1" id="KW-0472">Membrane</keyword>
<evidence type="ECO:0000256" key="1">
    <source>
        <dbReference type="SAM" id="Phobius"/>
    </source>
</evidence>
<feature type="transmembrane region" description="Helical" evidence="1">
    <location>
        <begin position="291"/>
        <end position="312"/>
    </location>
</feature>
<dbReference type="PANTHER" id="PTHR23028">
    <property type="entry name" value="ACETYLTRANSFERASE"/>
    <property type="match status" value="1"/>
</dbReference>
<keyword evidence="3" id="KW-0378">Hydrolase</keyword>
<keyword evidence="1" id="KW-1133">Transmembrane helix</keyword>
<name>A0A1X7NRG0_9HYPH</name>
<dbReference type="InterPro" id="IPR002656">
    <property type="entry name" value="Acyl_transf_3_dom"/>
</dbReference>
<feature type="transmembrane region" description="Helical" evidence="1">
    <location>
        <begin position="254"/>
        <end position="271"/>
    </location>
</feature>
<dbReference type="AlphaFoldDB" id="A0A1X7NRG0"/>
<keyword evidence="3" id="KW-0012">Acyltransferase</keyword>
<dbReference type="GO" id="GO:0000271">
    <property type="term" value="P:polysaccharide biosynthetic process"/>
    <property type="evidence" value="ECO:0007669"/>
    <property type="project" value="TreeGrafter"/>
</dbReference>
<gene>
    <name evidence="3" type="ORF">SAMN02982922_2398</name>
</gene>
<feature type="transmembrane region" description="Helical" evidence="1">
    <location>
        <begin position="27"/>
        <end position="45"/>
    </location>
</feature>
<proteinExistence type="predicted"/>
<keyword evidence="4" id="KW-1185">Reference proteome</keyword>
<feature type="transmembrane region" description="Helical" evidence="1">
    <location>
        <begin position="65"/>
        <end position="84"/>
    </location>
</feature>
<reference evidence="3 4" key="1">
    <citation type="submission" date="2017-04" db="EMBL/GenBank/DDBJ databases">
        <authorList>
            <person name="Afonso C.L."/>
            <person name="Miller P.J."/>
            <person name="Scott M.A."/>
            <person name="Spackman E."/>
            <person name="Goraichik I."/>
            <person name="Dimitrov K.M."/>
            <person name="Suarez D.L."/>
            <person name="Swayne D.E."/>
        </authorList>
    </citation>
    <scope>NUCLEOTIDE SEQUENCE [LARGE SCALE GENOMIC DNA]</scope>
    <source>
        <strain evidence="3 4">B5P</strain>
    </source>
</reference>
<protein>
    <submittedName>
        <fullName evidence="3">Peptidoglycan/LPS O-acetylase OafA/YrhL, contains acyltransferase and SGNH-hydrolase domains</fullName>
    </submittedName>
</protein>
<keyword evidence="3" id="KW-0808">Transferase</keyword>
<dbReference type="PANTHER" id="PTHR23028:SF131">
    <property type="entry name" value="BLR2367 PROTEIN"/>
    <property type="match status" value="1"/>
</dbReference>
<feature type="transmembrane region" description="Helical" evidence="1">
    <location>
        <begin position="318"/>
        <end position="339"/>
    </location>
</feature>
<feature type="transmembrane region" description="Helical" evidence="1">
    <location>
        <begin position="96"/>
        <end position="117"/>
    </location>
</feature>
<dbReference type="EMBL" id="FXBL01000004">
    <property type="protein sequence ID" value="SMH40710.1"/>
    <property type="molecule type" value="Genomic_DNA"/>
</dbReference>
<dbReference type="Proteomes" id="UP000193083">
    <property type="component" value="Unassembled WGS sequence"/>
</dbReference>
<dbReference type="GO" id="GO:0016747">
    <property type="term" value="F:acyltransferase activity, transferring groups other than amino-acyl groups"/>
    <property type="evidence" value="ECO:0007669"/>
    <property type="project" value="InterPro"/>
</dbReference>
<evidence type="ECO:0000259" key="2">
    <source>
        <dbReference type="Pfam" id="PF01757"/>
    </source>
</evidence>
<feature type="domain" description="Acyltransferase 3" evidence="2">
    <location>
        <begin position="25"/>
        <end position="335"/>
    </location>
</feature>
<evidence type="ECO:0000313" key="4">
    <source>
        <dbReference type="Proteomes" id="UP000193083"/>
    </source>
</evidence>